<evidence type="ECO:0000256" key="4">
    <source>
        <dbReference type="ARBA" id="ARBA00023125"/>
    </source>
</evidence>
<dbReference type="SUPFAM" id="SSF57716">
    <property type="entry name" value="Glucocorticoid receptor-like (DNA-binding domain)"/>
    <property type="match status" value="1"/>
</dbReference>
<dbReference type="PROSITE" id="PS50950">
    <property type="entry name" value="ZF_THAP"/>
    <property type="match status" value="1"/>
</dbReference>
<dbReference type="OrthoDB" id="6764673at2759"/>
<keyword evidence="1" id="KW-0479">Metal-binding</keyword>
<evidence type="ECO:0000256" key="3">
    <source>
        <dbReference type="ARBA" id="ARBA00022833"/>
    </source>
</evidence>
<proteinExistence type="predicted"/>
<keyword evidence="4 5" id="KW-0238">DNA-binding</keyword>
<dbReference type="InterPro" id="IPR052224">
    <property type="entry name" value="THAP_domain_protein"/>
</dbReference>
<dbReference type="AlphaFoldDB" id="A0A9N9X0D0"/>
<dbReference type="SMART" id="SM00980">
    <property type="entry name" value="THAP"/>
    <property type="match status" value="1"/>
</dbReference>
<dbReference type="Pfam" id="PF05485">
    <property type="entry name" value="THAP"/>
    <property type="match status" value="1"/>
</dbReference>
<dbReference type="GO" id="GO:0008270">
    <property type="term" value="F:zinc ion binding"/>
    <property type="evidence" value="ECO:0007669"/>
    <property type="project" value="UniProtKB-KW"/>
</dbReference>
<evidence type="ECO:0000256" key="1">
    <source>
        <dbReference type="ARBA" id="ARBA00022723"/>
    </source>
</evidence>
<evidence type="ECO:0000259" key="6">
    <source>
        <dbReference type="PROSITE" id="PS50950"/>
    </source>
</evidence>
<keyword evidence="8" id="KW-1185">Reference proteome</keyword>
<keyword evidence="3" id="KW-0862">Zinc</keyword>
<reference evidence="7" key="2">
    <citation type="submission" date="2022-10" db="EMBL/GenBank/DDBJ databases">
        <authorList>
            <consortium name="ENA_rothamsted_submissions"/>
            <consortium name="culmorum"/>
            <person name="King R."/>
        </authorList>
    </citation>
    <scope>NUCLEOTIDE SEQUENCE</scope>
</reference>
<reference evidence="7" key="1">
    <citation type="submission" date="2022-01" db="EMBL/GenBank/DDBJ databases">
        <authorList>
            <person name="King R."/>
        </authorList>
    </citation>
    <scope>NUCLEOTIDE SEQUENCE</scope>
</reference>
<accession>A0A9N9X0D0</accession>
<dbReference type="PANTHER" id="PTHR46927">
    <property type="entry name" value="AGAP005574-PA"/>
    <property type="match status" value="1"/>
</dbReference>
<evidence type="ECO:0000256" key="2">
    <source>
        <dbReference type="ARBA" id="ARBA00022771"/>
    </source>
</evidence>
<evidence type="ECO:0000256" key="5">
    <source>
        <dbReference type="PROSITE-ProRule" id="PRU00309"/>
    </source>
</evidence>
<dbReference type="PANTHER" id="PTHR46927:SF3">
    <property type="entry name" value="THAP-TYPE DOMAIN-CONTAINING PROTEIN"/>
    <property type="match status" value="1"/>
</dbReference>
<organism evidence="7 8">
    <name type="scientific">Phaedon cochleariae</name>
    <name type="common">Mustard beetle</name>
    <dbReference type="NCBI Taxonomy" id="80249"/>
    <lineage>
        <taxon>Eukaryota</taxon>
        <taxon>Metazoa</taxon>
        <taxon>Ecdysozoa</taxon>
        <taxon>Arthropoda</taxon>
        <taxon>Hexapoda</taxon>
        <taxon>Insecta</taxon>
        <taxon>Pterygota</taxon>
        <taxon>Neoptera</taxon>
        <taxon>Endopterygota</taxon>
        <taxon>Coleoptera</taxon>
        <taxon>Polyphaga</taxon>
        <taxon>Cucujiformia</taxon>
        <taxon>Chrysomeloidea</taxon>
        <taxon>Chrysomelidae</taxon>
        <taxon>Chrysomelinae</taxon>
        <taxon>Chrysomelini</taxon>
        <taxon>Phaedon</taxon>
    </lineage>
</organism>
<sequence>MPDTCAVPECKSNYKSQTESVSVFRIPKEESIKGVWLKNIPRKNWKPGDRTAICEEHSEPHLISREKKYEDAAGIEETFHRTRPVLVSGAVPTLFPNLHSYLSKRTPSLRTDPNVRREQYFKQQEEEVQQWICSDIVKDFDTLVKFHNQNVNSDKWKWDSCTDKLIFYQTDFHDVPIEVVCVKVFSDISVEIYKNNSYLHHEDSKWILTEGEHITR</sequence>
<keyword evidence="2 5" id="KW-0863">Zinc-finger</keyword>
<gene>
    <name evidence="7" type="ORF">PHAECO_LOCUS1135</name>
</gene>
<dbReference type="GO" id="GO:0003677">
    <property type="term" value="F:DNA binding"/>
    <property type="evidence" value="ECO:0007669"/>
    <property type="project" value="UniProtKB-UniRule"/>
</dbReference>
<dbReference type="Proteomes" id="UP001153737">
    <property type="component" value="Chromosome 1"/>
</dbReference>
<evidence type="ECO:0000313" key="8">
    <source>
        <dbReference type="Proteomes" id="UP001153737"/>
    </source>
</evidence>
<evidence type="ECO:0000313" key="7">
    <source>
        <dbReference type="EMBL" id="CAG9813852.1"/>
    </source>
</evidence>
<dbReference type="InterPro" id="IPR006612">
    <property type="entry name" value="THAP_Znf"/>
</dbReference>
<protein>
    <recommendedName>
        <fullName evidence="6">THAP-type domain-containing protein</fullName>
    </recommendedName>
</protein>
<name>A0A9N9X0D0_PHACE</name>
<feature type="domain" description="THAP-type" evidence="6">
    <location>
        <begin position="1"/>
        <end position="95"/>
    </location>
</feature>
<dbReference type="EMBL" id="OU896707">
    <property type="protein sequence ID" value="CAG9813852.1"/>
    <property type="molecule type" value="Genomic_DNA"/>
</dbReference>